<feature type="domain" description="PDZ" evidence="2">
    <location>
        <begin position="380"/>
        <end position="465"/>
    </location>
</feature>
<dbReference type="CDD" id="cd06758">
    <property type="entry name" value="PDZ2_PDZD2-like"/>
    <property type="match status" value="1"/>
</dbReference>
<dbReference type="PANTHER" id="PTHR11324">
    <property type="entry name" value="IL16-RELATED"/>
    <property type="match status" value="1"/>
</dbReference>
<dbReference type="SUPFAM" id="SSF50156">
    <property type="entry name" value="PDZ domain-like"/>
    <property type="match status" value="7"/>
</dbReference>
<sequence>MPITQDNAFSILSLLEDWHGAQNKGSQQDDNLNKDSFSFKHVDQDSYQNEEGGSVCSSSSISSVHIEDMSLCFAAIQKLVEYIKFNFMEGDTAPSGSPSFCREGLDVEVHAVSLSKDEGDTAEFGLSFGNIPIFGDPDRRKKGGPRRRKDMGPIMDVGCIWVTEVRKRSPAARCGGIKLRDELLSVNGQLMVGVDVSGASYLADQCWNGGCIYLILLRRVKRKAPLPPCDISENVSTTLRSDSCEDQQQGTTGSESSNNLANCKRTRKFGVISRSSVKRENRDSTYSEIRSSYNGHSCSASTDGEVNPPGDDSGCILSTHTPAEESPNTCPQVKTVPQRLHSRGAATLPARCHSELLESKMDSLNIDSSGQPRDSCLIWKMHMVKGQEGLGIQITGGRGSKRSPHGIIIAFIEEGGAIHRDGRLHAGDELLMINGHSLVGVTHQEAVAIFRSTTGLIQLVVASRQEESDVGFERFPSTSLPDLVSTCSSSSIMSQTATLPSLPTSNSSTSLQNTCLLTGLEKLEVKNQGEALKGSCCTPTSMKLCNRSQGGSNRLESVGEDDELFVENGVSGCEVSEKPPPGHRKHSLPQQLDAAGMRQEYQIIKKSARSLSTIQVESPWRLAQPSIISSIVLMKGQGKGLGFSIVGGQDSARGQMGIFVKTIFPHGAAAADGRLKEGDEILEVNGESLQGLTHQQAIQTFKQLKKGVVTLTIRTRLRSPSLTPCPTPTLLSRSNSPNSYTSGGTPALSGFEEADGRRCHGPGPKDCIIMEVTLNKEPGVGLGIGVCCLTLENSAPGIYIHSLALGSVAKMDGRLSRGDQILEVDSVSLRHAALSEAYGILSECGPGPVSLIISRHPNPKVSEQEMDHIIARSTQRDKMCRNRHSSLSQGQSWKSSNSTVRDRQGDDSPSLSWTMKRFLEPASRGSLSSETELSQYFSQDFSSHSFLSESTLMGSNSEEGLHQQSFSTLMDEISSQSHALTHSLTDLESSSVYNTLQEKTSVPLSNHVEAVCQPITVSRPIKSEPFDFALESKISKSGLAAIIATSLLDADSKDDGDLRRCGSNNVTSLHSGLPQVEKGSTYKLESPGSKSPFIPICSHFDNTAGAASTMSSVSNLSIQSDNCQDDGQLEPKRSPKLEHKAVTRVKSMMSTETPNMPQQQKSKADELFPGLAPLQLPSCDTQCGQNPKTSAGLMPNQLCKKGDTSELVGVCTIDTVTLNRHEDESFGLDLEIMSSPLKVVIAGLKPGGAAEKEKGKLCPGDDIVKIGEKLVCSSSYQEICELMHNLPVTLSLEVKKPVSAVDRLSSLIMSSVNSDKAIRVDTAKYFQGTSDEGQVTSANLGNSNHRTQTDCNFQIPITNIDDILSEVSPYCDTNTHIKSPFITLSNEPVSCCSSQNTVAQSEEDLTQSRCLDSTALETRNENGIIRPMETGVDQQKENNSESSLERPDAGFKQMYSIVDDDSNSDSTTDSCRTINKMGDSNLHEPLSDEEEVEFYSCDAQRPGASQHSQFNESPNGCSPLHHVHSQDKKFKHTSAAVQESSDVSLTKKENTVVTIHCSQLSHLSEASSTQQPCLSSNSTLSVSTTGCSNNSATFKACVASSLRILSIYRNHSPTDTCSVIHDATADVLTNALQSSDLKHLNTQTPLIASGTSGSSSRLDPSSSTSVMNTQKVLECRPNLNHDASSSLKKTSALELLDNSDGPVWSRNLKLMAESGPPKLKGLTIKSKNQQQEELQRKPFRSKHGVSLDINASLKQSTKLPPKVTMPSFLKTVNQPDTSKICLALSRVKDRVQIPAEYGHSGGTSQTVQRAKEKDSHLGSKVTVKSQDQSHPPVIQRTFIEVQLSSVSGSSSPAVTQNETMISKEAEAPKSNTNAGLAPMLSPTISTAKKTNGMISNIVLNSLCSTEAAPSTTSNGLKPSPIVERDETLKSCTSRLYLKTMKRGSLSTDNTLSVDYNPFSVRHKIKSFENLANFDKPVARNSDIQSYALAYRASLNQRIACYMGLVNSVDCPEQQRSFSSYVDNLIPVRPCSPLLGKSPEVQKAVDVISAQTPPVLQRKNSRLPHCRLRKLKAVSMPELEKLCTKDFTRGHGTAVDKTEPDIHPTTVTKAAVTKSFLCPATPTNVDVNRVRRSDAGSIGETPQGTPETHGQQCSWSISLKELTTFSGSQSKLETLLSSLEAKAYVSELLQDTKTISEVNSNTQLVVLSKEEGSGLGFSIAGGVDLEQKEITVHRVFAKGAAILEGTIQRGDRILSINGKSLQGKTHGEVVSCLHQARLSKQALVVVLRNKDSEESISDRADSTIQPNSMCSATKILDIGAVGDVGPDDALTVELHKTSAGLGFSLEGGKSSSNGDRPFIVKRIFTGGAAELSGLIDVGDEVLSINGCSLEGLMLHDAWKILKTTNEGPNQLLIRKKSKLTEINKEIPISCKAAL</sequence>
<feature type="domain" description="PDZ" evidence="2">
    <location>
        <begin position="2203"/>
        <end position="2275"/>
    </location>
</feature>
<feature type="compositionally biased region" description="Low complexity" evidence="1">
    <location>
        <begin position="1649"/>
        <end position="1664"/>
    </location>
</feature>
<feature type="domain" description="PDZ" evidence="2">
    <location>
        <begin position="771"/>
        <end position="845"/>
    </location>
</feature>
<reference evidence="3 4" key="1">
    <citation type="submission" date="2018-03" db="EMBL/GenBank/DDBJ databases">
        <title>Finding Nemo's genes: A chromosome-scale reference assembly of the genome of the orange clownfish Amphiprion percula.</title>
        <authorList>
            <person name="Lehmann R."/>
        </authorList>
    </citation>
    <scope>NUCLEOTIDE SEQUENCE</scope>
</reference>
<keyword evidence="4" id="KW-1185">Reference proteome</keyword>
<dbReference type="PROSITE" id="PS50106">
    <property type="entry name" value="PDZ"/>
    <property type="match status" value="7"/>
</dbReference>
<feature type="compositionally biased region" description="Low complexity" evidence="1">
    <location>
        <begin position="885"/>
        <end position="898"/>
    </location>
</feature>
<feature type="region of interest" description="Disordered" evidence="1">
    <location>
        <begin position="1796"/>
        <end position="1829"/>
    </location>
</feature>
<feature type="region of interest" description="Disordered" evidence="1">
    <location>
        <begin position="1715"/>
        <end position="1743"/>
    </location>
</feature>
<reference evidence="3" key="3">
    <citation type="submission" date="2025-09" db="UniProtKB">
        <authorList>
            <consortium name="Ensembl"/>
        </authorList>
    </citation>
    <scope>IDENTIFICATION</scope>
</reference>
<dbReference type="OMA" id="EICELMH"/>
<dbReference type="FunFam" id="2.30.42.10:FF:000127">
    <property type="entry name" value="Pro-interleukin-16"/>
    <property type="match status" value="1"/>
</dbReference>
<reference evidence="3" key="2">
    <citation type="submission" date="2025-08" db="UniProtKB">
        <authorList>
            <consortium name="Ensembl"/>
        </authorList>
    </citation>
    <scope>IDENTIFICATION</scope>
</reference>
<feature type="compositionally biased region" description="Low complexity" evidence="1">
    <location>
        <begin position="724"/>
        <end position="734"/>
    </location>
</feature>
<organism evidence="3 4">
    <name type="scientific">Amphiprion percula</name>
    <name type="common">Orange clownfish</name>
    <name type="synonym">Lutjanus percula</name>
    <dbReference type="NCBI Taxonomy" id="161767"/>
    <lineage>
        <taxon>Eukaryota</taxon>
        <taxon>Metazoa</taxon>
        <taxon>Chordata</taxon>
        <taxon>Craniata</taxon>
        <taxon>Vertebrata</taxon>
        <taxon>Euteleostomi</taxon>
        <taxon>Actinopterygii</taxon>
        <taxon>Neopterygii</taxon>
        <taxon>Teleostei</taxon>
        <taxon>Neoteleostei</taxon>
        <taxon>Acanthomorphata</taxon>
        <taxon>Ovalentaria</taxon>
        <taxon>Pomacentridae</taxon>
        <taxon>Amphiprion</taxon>
    </lineage>
</organism>
<dbReference type="CDD" id="cd06762">
    <property type="entry name" value="PDZ6_PDZD2-PDZ3_hPro-IL-16-like"/>
    <property type="match status" value="1"/>
</dbReference>
<dbReference type="SMART" id="SM00228">
    <property type="entry name" value="PDZ"/>
    <property type="match status" value="7"/>
</dbReference>
<dbReference type="PANTHER" id="PTHR11324:SF16">
    <property type="entry name" value="PDZ DOMAIN-CONTAINING PROTEIN 2"/>
    <property type="match status" value="1"/>
</dbReference>
<feature type="compositionally biased region" description="Polar residues" evidence="1">
    <location>
        <begin position="295"/>
        <end position="304"/>
    </location>
</feature>
<feature type="region of interest" description="Disordered" evidence="1">
    <location>
        <begin position="295"/>
        <end position="332"/>
    </location>
</feature>
<dbReference type="Gene3D" id="2.30.42.10">
    <property type="match status" value="7"/>
</dbReference>
<name>A0A3P8UA00_AMPPE</name>
<feature type="region of interest" description="Disordered" evidence="1">
    <location>
        <begin position="724"/>
        <end position="745"/>
    </location>
</feature>
<dbReference type="CDD" id="cd06763">
    <property type="entry name" value="PDZ7_PDZD2-PDZ4_hPro-IL-16-like"/>
    <property type="match status" value="1"/>
</dbReference>
<protein>
    <submittedName>
        <fullName evidence="3">PDZ domain containing 2</fullName>
    </submittedName>
</protein>
<dbReference type="Pfam" id="PF00595">
    <property type="entry name" value="PDZ"/>
    <property type="match status" value="5"/>
</dbReference>
<dbReference type="InterPro" id="IPR001478">
    <property type="entry name" value="PDZ"/>
</dbReference>
<evidence type="ECO:0000313" key="3">
    <source>
        <dbReference type="Ensembl" id="ENSAPEP00000034254.1"/>
    </source>
</evidence>
<feature type="compositionally biased region" description="Polar residues" evidence="1">
    <location>
        <begin position="316"/>
        <end position="332"/>
    </location>
</feature>
<dbReference type="Ensembl" id="ENSAPET00000035144.1">
    <property type="protein sequence ID" value="ENSAPEP00000034254.1"/>
    <property type="gene ID" value="ENSAPEG00000024326.1"/>
</dbReference>
<feature type="domain" description="PDZ" evidence="2">
    <location>
        <begin position="2330"/>
        <end position="2415"/>
    </location>
</feature>
<dbReference type="Proteomes" id="UP000265080">
    <property type="component" value="Chromosome 5"/>
</dbReference>
<feature type="region of interest" description="Disordered" evidence="1">
    <location>
        <begin position="1427"/>
        <end position="1490"/>
    </location>
</feature>
<evidence type="ECO:0000256" key="1">
    <source>
        <dbReference type="SAM" id="MobiDB-lite"/>
    </source>
</evidence>
<feature type="region of interest" description="Disordered" evidence="1">
    <location>
        <begin position="874"/>
        <end position="912"/>
    </location>
</feature>
<feature type="domain" description="PDZ" evidence="2">
    <location>
        <begin position="111"/>
        <end position="201"/>
    </location>
</feature>
<proteinExistence type="predicted"/>
<dbReference type="STRING" id="161767.ENSAPEP00000034254"/>
<feature type="region of interest" description="Disordered" evidence="1">
    <location>
        <begin position="1645"/>
        <end position="1664"/>
    </location>
</feature>
<dbReference type="GeneTree" id="ENSGT00940000157749"/>
<feature type="domain" description="PDZ" evidence="2">
    <location>
        <begin position="630"/>
        <end position="716"/>
    </location>
</feature>
<accession>A0A3P8UA00</accession>
<feature type="domain" description="PDZ" evidence="2">
    <location>
        <begin position="1215"/>
        <end position="1298"/>
    </location>
</feature>
<evidence type="ECO:0000259" key="2">
    <source>
        <dbReference type="PROSITE" id="PS50106"/>
    </source>
</evidence>
<feature type="compositionally biased region" description="Polar residues" evidence="1">
    <location>
        <begin position="735"/>
        <end position="744"/>
    </location>
</feature>
<evidence type="ECO:0000313" key="4">
    <source>
        <dbReference type="Proteomes" id="UP000265080"/>
    </source>
</evidence>
<dbReference type="CDD" id="cd06759">
    <property type="entry name" value="PDZ3_PDZD2-PDZ1_hPro-IL-16-like"/>
    <property type="match status" value="1"/>
</dbReference>
<dbReference type="CDD" id="cd06760">
    <property type="entry name" value="PDZ4_PDZD2-PDZ2_hPro-IL-16-like"/>
    <property type="match status" value="1"/>
</dbReference>
<feature type="compositionally biased region" description="Basic and acidic residues" evidence="1">
    <location>
        <begin position="1434"/>
        <end position="1449"/>
    </location>
</feature>
<dbReference type="InterPro" id="IPR036034">
    <property type="entry name" value="PDZ_sf"/>
</dbReference>
<feature type="region of interest" description="Disordered" evidence="1">
    <location>
        <begin position="240"/>
        <end position="260"/>
    </location>
</feature>